<evidence type="ECO:0000256" key="3">
    <source>
        <dbReference type="RuleBase" id="RU000363"/>
    </source>
</evidence>
<comment type="similarity">
    <text evidence="1 3">Belongs to the short-chain dehydrogenases/reductases (SDR) family.</text>
</comment>
<dbReference type="PRINTS" id="PR00081">
    <property type="entry name" value="GDHRDH"/>
</dbReference>
<dbReference type="FunFam" id="3.40.50.720:FF:000047">
    <property type="entry name" value="NADP-dependent L-serine/L-allo-threonine dehydrogenase"/>
    <property type="match status" value="1"/>
</dbReference>
<keyword evidence="5" id="KW-1185">Reference proteome</keyword>
<dbReference type="OrthoDB" id="1933717at2759"/>
<dbReference type="InterPro" id="IPR036291">
    <property type="entry name" value="NAD(P)-bd_dom_sf"/>
</dbReference>
<organism evidence="4 5">
    <name type="scientific">Apis cerana cerana</name>
    <name type="common">Oriental honeybee</name>
    <dbReference type="NCBI Taxonomy" id="94128"/>
    <lineage>
        <taxon>Eukaryota</taxon>
        <taxon>Metazoa</taxon>
        <taxon>Ecdysozoa</taxon>
        <taxon>Arthropoda</taxon>
        <taxon>Hexapoda</taxon>
        <taxon>Insecta</taxon>
        <taxon>Pterygota</taxon>
        <taxon>Neoptera</taxon>
        <taxon>Endopterygota</taxon>
        <taxon>Hymenoptera</taxon>
        <taxon>Apocrita</taxon>
        <taxon>Aculeata</taxon>
        <taxon>Apoidea</taxon>
        <taxon>Anthophila</taxon>
        <taxon>Apidae</taxon>
        <taxon>Apis</taxon>
    </lineage>
</organism>
<dbReference type="PRINTS" id="PR00080">
    <property type="entry name" value="SDRFAMILY"/>
</dbReference>
<dbReference type="STRING" id="94128.A0A2A3EE61"/>
<protein>
    <submittedName>
        <fullName evidence="4">Dehydrogenase/reductase SDR family member</fullName>
    </submittedName>
</protein>
<evidence type="ECO:0000313" key="4">
    <source>
        <dbReference type="EMBL" id="PBC29754.1"/>
    </source>
</evidence>
<evidence type="ECO:0000256" key="1">
    <source>
        <dbReference type="ARBA" id="ARBA00006484"/>
    </source>
</evidence>
<dbReference type="PANTHER" id="PTHR43115:SF4">
    <property type="entry name" value="DEHYDROGENASE_REDUCTASE SDR FAMILY MEMBER 11"/>
    <property type="match status" value="1"/>
</dbReference>
<name>A0A2A3EE61_APICC</name>
<sequence>MEQNWVDKVALVTGANSGIGKCLIECLVGKGMKVIGIAPQLDKMKTLVEELKSKPGKLVPLQCDLSNQNDILKVIEWVEKNLGAIDILINNATINIDITLQNDEVLDWKKIFDMNLLGLTCMIQEVLKLMKKKGINNGIIININDASGLNLLPMNRNRPAYLASKCALTTLTDCLRSELARCESNIKVISISPDLVETDMTAQWLKENSRLALKPKNVSDCVLFALQTPDNVLIKELVVTPNRETI</sequence>
<gene>
    <name evidence="4" type="ORF">APICC_02985</name>
</gene>
<dbReference type="PANTHER" id="PTHR43115">
    <property type="entry name" value="DEHYDROGENASE/REDUCTASE SDR FAMILY MEMBER 11"/>
    <property type="match status" value="1"/>
</dbReference>
<dbReference type="Proteomes" id="UP000242457">
    <property type="component" value="Unassembled WGS sequence"/>
</dbReference>
<keyword evidence="2" id="KW-0560">Oxidoreductase</keyword>
<dbReference type="SUPFAM" id="SSF51735">
    <property type="entry name" value="NAD(P)-binding Rossmann-fold domains"/>
    <property type="match status" value="1"/>
</dbReference>
<reference evidence="4 5" key="1">
    <citation type="submission" date="2014-07" db="EMBL/GenBank/DDBJ databases">
        <title>Genomic and transcriptomic analysis on Apis cerana provide comprehensive insights into honey bee biology.</title>
        <authorList>
            <person name="Diao Q."/>
            <person name="Sun L."/>
            <person name="Zheng H."/>
            <person name="Zheng H."/>
            <person name="Xu S."/>
            <person name="Wang S."/>
            <person name="Zeng Z."/>
            <person name="Hu F."/>
            <person name="Su S."/>
            <person name="Wu J."/>
        </authorList>
    </citation>
    <scope>NUCLEOTIDE SEQUENCE [LARGE SCALE GENOMIC DNA]</scope>
    <source>
        <tissue evidence="4">Pupae without intestine</tissue>
    </source>
</reference>
<dbReference type="InterPro" id="IPR002347">
    <property type="entry name" value="SDR_fam"/>
</dbReference>
<accession>A0A2A3EE61</accession>
<dbReference type="Gene3D" id="3.40.50.720">
    <property type="entry name" value="NAD(P)-binding Rossmann-like Domain"/>
    <property type="match status" value="1"/>
</dbReference>
<dbReference type="AlphaFoldDB" id="A0A2A3EE61"/>
<evidence type="ECO:0000313" key="5">
    <source>
        <dbReference type="Proteomes" id="UP000242457"/>
    </source>
</evidence>
<dbReference type="EMBL" id="KZ288271">
    <property type="protein sequence ID" value="PBC29754.1"/>
    <property type="molecule type" value="Genomic_DNA"/>
</dbReference>
<dbReference type="Pfam" id="PF00106">
    <property type="entry name" value="adh_short"/>
    <property type="match status" value="1"/>
</dbReference>
<dbReference type="GO" id="GO:0016616">
    <property type="term" value="F:oxidoreductase activity, acting on the CH-OH group of donors, NAD or NADP as acceptor"/>
    <property type="evidence" value="ECO:0007669"/>
    <property type="project" value="UniProtKB-ARBA"/>
</dbReference>
<evidence type="ECO:0000256" key="2">
    <source>
        <dbReference type="ARBA" id="ARBA00023002"/>
    </source>
</evidence>
<proteinExistence type="inferred from homology"/>